<feature type="domain" description="ABC transmembrane type-1" evidence="11">
    <location>
        <begin position="888"/>
        <end position="1111"/>
    </location>
</feature>
<dbReference type="InterPro" id="IPR003439">
    <property type="entry name" value="ABC_transporter-like_ATP-bd"/>
</dbReference>
<dbReference type="SUPFAM" id="SSF52540">
    <property type="entry name" value="P-loop containing nucleoside triphosphate hydrolases"/>
    <property type="match status" value="2"/>
</dbReference>
<feature type="domain" description="ABC transporter" evidence="10">
    <location>
        <begin position="1167"/>
        <end position="1395"/>
    </location>
</feature>
<evidence type="ECO:0000256" key="3">
    <source>
        <dbReference type="ARBA" id="ARBA00022692"/>
    </source>
</evidence>
<feature type="transmembrane region" description="Helical" evidence="9">
    <location>
        <begin position="20"/>
        <end position="40"/>
    </location>
</feature>
<dbReference type="Pfam" id="PF00005">
    <property type="entry name" value="ABC_tran"/>
    <property type="match status" value="2"/>
</dbReference>
<keyword evidence="6 12" id="KW-0067">ATP-binding</keyword>
<dbReference type="Pfam" id="PF00664">
    <property type="entry name" value="ABC_membrane"/>
    <property type="match status" value="2"/>
</dbReference>
<evidence type="ECO:0000256" key="1">
    <source>
        <dbReference type="ARBA" id="ARBA00004141"/>
    </source>
</evidence>
<protein>
    <submittedName>
        <fullName evidence="12">ATP-binding Cassette (ABC) Superfamily</fullName>
    </submittedName>
</protein>
<evidence type="ECO:0000256" key="8">
    <source>
        <dbReference type="ARBA" id="ARBA00023136"/>
    </source>
</evidence>
<feature type="transmembrane region" description="Helical" evidence="9">
    <location>
        <begin position="381"/>
        <end position="404"/>
    </location>
</feature>
<evidence type="ECO:0000313" key="13">
    <source>
        <dbReference type="Proteomes" id="UP000243579"/>
    </source>
</evidence>
<evidence type="ECO:0000256" key="9">
    <source>
        <dbReference type="SAM" id="Phobius"/>
    </source>
</evidence>
<keyword evidence="7 9" id="KW-1133">Transmembrane helix</keyword>
<dbReference type="OrthoDB" id="72992at2759"/>
<evidence type="ECO:0000256" key="5">
    <source>
        <dbReference type="ARBA" id="ARBA00022741"/>
    </source>
</evidence>
<keyword evidence="2" id="KW-0813">Transport</keyword>
<evidence type="ECO:0000259" key="11">
    <source>
        <dbReference type="PROSITE" id="PS50929"/>
    </source>
</evidence>
<dbReference type="InterPro" id="IPR050173">
    <property type="entry name" value="ABC_transporter_C-like"/>
</dbReference>
<dbReference type="InterPro" id="IPR017871">
    <property type="entry name" value="ABC_transporter-like_CS"/>
</dbReference>
<dbReference type="EMBL" id="JNBR01000122">
    <property type="protein sequence ID" value="OQR97132.1"/>
    <property type="molecule type" value="Genomic_DNA"/>
</dbReference>
<keyword evidence="5" id="KW-0547">Nucleotide-binding</keyword>
<sequence length="1395" mass="149556">MLPEYCGAVDCSPTVANDGASLAFLLVCMYSMYVCVHTPLETYMAQPCIPLKYLFAVLLVVAHVAFVVFKYLNEEAVTPAEMFGFTTRTIAYLFYAAILTEHPYRDLPLLRAGFFGMAILGFWQCQQLLEQQPPDETWKLAIHGGGIFLSGLALLPAMRLQRSDSPFDSADWFSRLTFTYVTPMIATGDAGPFQAHDIPALPVADGTAAASHAFLAAYRAERSALAPSLLRLLWCLHGRDISGFFIWAIGNTLLSMMTPLLTKALLEWSGSPVPSPSRGYLLASALTLHAVVSTVSRSQYALSRDRFSIRFNSGLQAGVYARLLELDAREASTSDLVGQVTNYLTVDVPVIVRLPGSLFDVALLPIQIGMALAVLGNEISFAFGGGLILLGAMVPLQILLAHVVQRIKGRLMRFRDARLAQSVAVFTGIRTLKCFGWVDYFLAQLDGLRLQELRQLRLRQYITAFCDVISSTAPVVIQTGVFVVIVYTGQSITAARAYTIISLLTQLVGPITDLPWIARSIGEAVVSFGRLTQHLFPPLSATGGSTAGDRAPRATAELRWCGCSFAWEAPVATDVPERSVPLLGKAPFILHIPQLAFAPGEVVVVCGASGSGKSSLLLALMGEMPRLAGTGPLVAGTVAYAPQTPWLLPASLRHNVTLQDDGDVDVALYARVIAACAIEGLPDVVSEDGANLSGGQKARIGLARALYQRAALYLLDDCWSGLDRRTAKHIMSTLLSVVPSTATVVIATHALDLVGGMAPTVVLLEAGAVVEVGNYATLIAQSTSLFHRLGATMTSVPPIEPTKPSPALLAAKVFPTEGPADAVVAERREDGVVAPRIWWTYAASMGYTTAVLWPLSNVLLQMLRNGMDYWTAQYTTHHAISASAYAHGLMALTLGTLLATAAHVCLVVHGTVRAARTLYGCMTHRLVHTSLAFFDATPVGRVLNRLGDDTSTIDLMIPIALDFLVLEIVSITGSLLVLYFTNVYVLLLLLPLGVVYVRLQRRYRPPARDLSRLSHVVQSPLVMHVKATLQGLAVLRGRGATADYHAAFVGHLGLFQRVTLAQTLALSWLAIRLDALSIVVAAFVGFFAAIACTQGHPMPSAYLGLTMMYALPIIRKLKFGLEAFVWAEQAMVSVERVLEYAALPPEAASEATDTSVGGGHWVTAGVIELVDVGVVYDGRAALRGVSVAVRSREKLGICGPSGAGKSSLISVLLRAVVFSGRATIDGVDIAQVSLAALRAAVAYVPQATVLFAGTVRSNLDPLGCYDDARLWAALSTCGLGAVVRTLPLELETPMDTTLLSQGQQQLLAVGRAVLKRAKVVCIDEATANLDHATDAFLRERMAVAFADATVLTVAHRLATIAQSDRVLVLDQGAVVECDTPARLLANPHGYLRSMA</sequence>
<feature type="transmembrane region" description="Helical" evidence="9">
    <location>
        <begin position="78"/>
        <end position="97"/>
    </location>
</feature>
<dbReference type="PANTHER" id="PTHR24223:SF441">
    <property type="match status" value="1"/>
</dbReference>
<dbReference type="GO" id="GO:0005524">
    <property type="term" value="F:ATP binding"/>
    <property type="evidence" value="ECO:0007669"/>
    <property type="project" value="UniProtKB-KW"/>
</dbReference>
<dbReference type="InterPro" id="IPR027417">
    <property type="entry name" value="P-loop_NTPase"/>
</dbReference>
<keyword evidence="3 9" id="KW-0812">Transmembrane</keyword>
<dbReference type="STRING" id="1202772.A0A1V9ZGK6"/>
<evidence type="ECO:0000256" key="6">
    <source>
        <dbReference type="ARBA" id="ARBA00022840"/>
    </source>
</evidence>
<gene>
    <name evidence="12" type="ORF">ACHHYP_12665</name>
</gene>
<evidence type="ECO:0000259" key="10">
    <source>
        <dbReference type="PROSITE" id="PS50893"/>
    </source>
</evidence>
<feature type="transmembrane region" description="Helical" evidence="9">
    <location>
        <begin position="983"/>
        <end position="999"/>
    </location>
</feature>
<dbReference type="FunFam" id="1.20.1560.10:FF:000013">
    <property type="entry name" value="ABC transporter C family member 2"/>
    <property type="match status" value="1"/>
</dbReference>
<reference evidence="12 13" key="1">
    <citation type="journal article" date="2014" name="Genome Biol. Evol.">
        <title>The secreted proteins of Achlya hypogyna and Thraustotheca clavata identify the ancestral oomycete secretome and reveal gene acquisitions by horizontal gene transfer.</title>
        <authorList>
            <person name="Misner I."/>
            <person name="Blouin N."/>
            <person name="Leonard G."/>
            <person name="Richards T.A."/>
            <person name="Lane C.E."/>
        </authorList>
    </citation>
    <scope>NUCLEOTIDE SEQUENCE [LARGE SCALE GENOMIC DNA]</scope>
    <source>
        <strain evidence="12 13">ATCC 48635</strain>
    </source>
</reference>
<keyword evidence="8 9" id="KW-0472">Membrane</keyword>
<dbReference type="PROSITE" id="PS00211">
    <property type="entry name" value="ABC_TRANSPORTER_1"/>
    <property type="match status" value="2"/>
</dbReference>
<dbReference type="GO" id="GO:0140359">
    <property type="term" value="F:ABC-type transporter activity"/>
    <property type="evidence" value="ECO:0007669"/>
    <property type="project" value="InterPro"/>
</dbReference>
<dbReference type="InterPro" id="IPR003593">
    <property type="entry name" value="AAA+_ATPase"/>
</dbReference>
<comment type="caution">
    <text evidence="12">The sequence shown here is derived from an EMBL/GenBank/DDBJ whole genome shotgun (WGS) entry which is preliminary data.</text>
</comment>
<comment type="subcellular location">
    <subcellularLocation>
        <location evidence="1">Membrane</location>
        <topology evidence="1">Multi-pass membrane protein</topology>
    </subcellularLocation>
</comment>
<dbReference type="Proteomes" id="UP000243579">
    <property type="component" value="Unassembled WGS sequence"/>
</dbReference>
<dbReference type="Gene3D" id="3.40.50.300">
    <property type="entry name" value="P-loop containing nucleotide triphosphate hydrolases"/>
    <property type="match status" value="2"/>
</dbReference>
<keyword evidence="13" id="KW-1185">Reference proteome</keyword>
<dbReference type="PANTHER" id="PTHR24223">
    <property type="entry name" value="ATP-BINDING CASSETTE SUB-FAMILY C"/>
    <property type="match status" value="1"/>
</dbReference>
<feature type="transmembrane region" description="Helical" evidence="9">
    <location>
        <begin position="52"/>
        <end position="72"/>
    </location>
</feature>
<dbReference type="FunFam" id="3.40.50.300:FF:000630">
    <property type="entry name" value="ATP-binding cassette (ABC) transporter, putative"/>
    <property type="match status" value="1"/>
</dbReference>
<feature type="domain" description="ABC transmembrane type-1" evidence="11">
    <location>
        <begin position="245"/>
        <end position="523"/>
    </location>
</feature>
<feature type="transmembrane region" description="Helical" evidence="9">
    <location>
        <begin position="358"/>
        <end position="375"/>
    </location>
</feature>
<dbReference type="Gene3D" id="1.20.1560.10">
    <property type="entry name" value="ABC transporter type 1, transmembrane domain"/>
    <property type="match status" value="2"/>
</dbReference>
<dbReference type="GO" id="GO:0016887">
    <property type="term" value="F:ATP hydrolysis activity"/>
    <property type="evidence" value="ECO:0007669"/>
    <property type="project" value="InterPro"/>
</dbReference>
<evidence type="ECO:0000256" key="7">
    <source>
        <dbReference type="ARBA" id="ARBA00022989"/>
    </source>
</evidence>
<evidence type="ECO:0000313" key="12">
    <source>
        <dbReference type="EMBL" id="OQR97132.1"/>
    </source>
</evidence>
<dbReference type="PROSITE" id="PS50893">
    <property type="entry name" value="ABC_TRANSPORTER_2"/>
    <property type="match status" value="2"/>
</dbReference>
<feature type="transmembrane region" description="Helical" evidence="9">
    <location>
        <begin position="141"/>
        <end position="158"/>
    </location>
</feature>
<feature type="transmembrane region" description="Helical" evidence="9">
    <location>
        <begin position="1069"/>
        <end position="1091"/>
    </location>
</feature>
<keyword evidence="4" id="KW-0677">Repeat</keyword>
<name>A0A1V9ZGK6_ACHHY</name>
<feature type="transmembrane region" description="Helical" evidence="9">
    <location>
        <begin position="884"/>
        <end position="908"/>
    </location>
</feature>
<accession>A0A1V9ZGK6</accession>
<feature type="domain" description="ABC transporter" evidence="10">
    <location>
        <begin position="575"/>
        <end position="791"/>
    </location>
</feature>
<dbReference type="InterPro" id="IPR011527">
    <property type="entry name" value="ABC1_TM_dom"/>
</dbReference>
<evidence type="ECO:0000256" key="2">
    <source>
        <dbReference type="ARBA" id="ARBA00022448"/>
    </source>
</evidence>
<dbReference type="PROSITE" id="PS50929">
    <property type="entry name" value="ABC_TM1F"/>
    <property type="match status" value="2"/>
</dbReference>
<feature type="transmembrane region" description="Helical" evidence="9">
    <location>
        <begin position="837"/>
        <end position="855"/>
    </location>
</feature>
<evidence type="ECO:0000256" key="4">
    <source>
        <dbReference type="ARBA" id="ARBA00022737"/>
    </source>
</evidence>
<dbReference type="GO" id="GO:0016020">
    <property type="term" value="C:membrane"/>
    <property type="evidence" value="ECO:0007669"/>
    <property type="project" value="UniProtKB-SubCell"/>
</dbReference>
<proteinExistence type="predicted"/>
<dbReference type="InterPro" id="IPR036640">
    <property type="entry name" value="ABC1_TM_sf"/>
</dbReference>
<dbReference type="SUPFAM" id="SSF90123">
    <property type="entry name" value="ABC transporter transmembrane region"/>
    <property type="match status" value="2"/>
</dbReference>
<feature type="transmembrane region" description="Helical" evidence="9">
    <location>
        <begin position="109"/>
        <end position="129"/>
    </location>
</feature>
<organism evidence="12 13">
    <name type="scientific">Achlya hypogyna</name>
    <name type="common">Oomycete</name>
    <name type="synonym">Protoachlya hypogyna</name>
    <dbReference type="NCBI Taxonomy" id="1202772"/>
    <lineage>
        <taxon>Eukaryota</taxon>
        <taxon>Sar</taxon>
        <taxon>Stramenopiles</taxon>
        <taxon>Oomycota</taxon>
        <taxon>Saprolegniomycetes</taxon>
        <taxon>Saprolegniales</taxon>
        <taxon>Achlyaceae</taxon>
        <taxon>Achlya</taxon>
    </lineage>
</organism>
<dbReference type="SMART" id="SM00382">
    <property type="entry name" value="AAA"/>
    <property type="match status" value="2"/>
</dbReference>